<reference evidence="1 2" key="1">
    <citation type="submission" date="2020-04" db="EMBL/GenBank/DDBJ databases">
        <title>Sequencing and Assembly of C. fimi.</title>
        <authorList>
            <person name="Ramsey A.R."/>
        </authorList>
    </citation>
    <scope>NUCLEOTIDE SEQUENCE [LARGE SCALE GENOMIC DNA]</scope>
    <source>
        <strain evidence="1 2">SB</strain>
    </source>
</reference>
<protein>
    <submittedName>
        <fullName evidence="1">Uncharacterized protein</fullName>
    </submittedName>
</protein>
<gene>
    <name evidence="1" type="ORF">HIR71_13615</name>
</gene>
<dbReference type="AlphaFoldDB" id="A0A7Y0M1B1"/>
<dbReference type="Proteomes" id="UP000562124">
    <property type="component" value="Unassembled WGS sequence"/>
</dbReference>
<proteinExistence type="predicted"/>
<dbReference type="EMBL" id="JABCJJ010000027">
    <property type="protein sequence ID" value="NMR21238.1"/>
    <property type="molecule type" value="Genomic_DNA"/>
</dbReference>
<organism evidence="1 2">
    <name type="scientific">Cellulomonas fimi</name>
    <dbReference type="NCBI Taxonomy" id="1708"/>
    <lineage>
        <taxon>Bacteria</taxon>
        <taxon>Bacillati</taxon>
        <taxon>Actinomycetota</taxon>
        <taxon>Actinomycetes</taxon>
        <taxon>Micrococcales</taxon>
        <taxon>Cellulomonadaceae</taxon>
        <taxon>Cellulomonas</taxon>
    </lineage>
</organism>
<evidence type="ECO:0000313" key="1">
    <source>
        <dbReference type="EMBL" id="NMR21238.1"/>
    </source>
</evidence>
<comment type="caution">
    <text evidence="1">The sequence shown here is derived from an EMBL/GenBank/DDBJ whole genome shotgun (WGS) entry which is preliminary data.</text>
</comment>
<accession>A0A7Y0M1B1</accession>
<name>A0A7Y0M1B1_CELFI</name>
<sequence>MRAVRCVAGLHAWKRHVVTDQGGPKSVYERCTRCGWDRTRFVALDPASPPPDPVDRITPGVA</sequence>
<dbReference type="RefSeq" id="WP_169325609.1">
    <property type="nucleotide sequence ID" value="NZ_JABCJJ010000027.1"/>
</dbReference>
<evidence type="ECO:0000313" key="2">
    <source>
        <dbReference type="Proteomes" id="UP000562124"/>
    </source>
</evidence>
<keyword evidence="2" id="KW-1185">Reference proteome</keyword>